<evidence type="ECO:0000256" key="6">
    <source>
        <dbReference type="PROSITE-ProRule" id="PRU00094"/>
    </source>
</evidence>
<evidence type="ECO:0000259" key="8">
    <source>
        <dbReference type="PROSITE" id="PS50114"/>
    </source>
</evidence>
<feature type="compositionally biased region" description="Polar residues" evidence="7">
    <location>
        <begin position="188"/>
        <end position="215"/>
    </location>
</feature>
<dbReference type="PANTHER" id="PTHR47172:SF24">
    <property type="entry name" value="GATA ZINC FINGER DOMAIN-CONTAINING PROTEIN 14-RELATED"/>
    <property type="match status" value="1"/>
</dbReference>
<keyword evidence="4" id="KW-0805">Transcription regulation</keyword>
<evidence type="ECO:0000256" key="3">
    <source>
        <dbReference type="ARBA" id="ARBA00022833"/>
    </source>
</evidence>
<feature type="compositionally biased region" description="Basic and acidic residues" evidence="7">
    <location>
        <begin position="1"/>
        <end position="15"/>
    </location>
</feature>
<feature type="region of interest" description="Disordered" evidence="7">
    <location>
        <begin position="279"/>
        <end position="300"/>
    </location>
</feature>
<evidence type="ECO:0000313" key="10">
    <source>
        <dbReference type="Proteomes" id="UP000242814"/>
    </source>
</evidence>
<dbReference type="PANTHER" id="PTHR47172">
    <property type="entry name" value="OS01G0976800 PROTEIN"/>
    <property type="match status" value="1"/>
</dbReference>
<dbReference type="EMBL" id="LZYO01000159">
    <property type="protein sequence ID" value="ODH27542.1"/>
    <property type="molecule type" value="Genomic_DNA"/>
</dbReference>
<protein>
    <recommendedName>
        <fullName evidence="8">GATA-type domain-containing protein</fullName>
    </recommendedName>
</protein>
<evidence type="ECO:0000256" key="4">
    <source>
        <dbReference type="ARBA" id="ARBA00023015"/>
    </source>
</evidence>
<feature type="compositionally biased region" description="Polar residues" evidence="7">
    <location>
        <begin position="18"/>
        <end position="29"/>
    </location>
</feature>
<keyword evidence="5" id="KW-0804">Transcription</keyword>
<dbReference type="VEuPathDB" id="FungiDB:PADG_12049"/>
<evidence type="ECO:0000256" key="7">
    <source>
        <dbReference type="SAM" id="MobiDB-lite"/>
    </source>
</evidence>
<feature type="region of interest" description="Disordered" evidence="7">
    <location>
        <begin position="414"/>
        <end position="435"/>
    </location>
</feature>
<feature type="compositionally biased region" description="Basic and acidic residues" evidence="7">
    <location>
        <begin position="31"/>
        <end position="40"/>
    </location>
</feature>
<dbReference type="Proteomes" id="UP000242814">
    <property type="component" value="Unassembled WGS sequence"/>
</dbReference>
<feature type="region of interest" description="Disordered" evidence="7">
    <location>
        <begin position="1"/>
        <end position="46"/>
    </location>
</feature>
<dbReference type="SMART" id="SM00401">
    <property type="entry name" value="ZnF_GATA"/>
    <property type="match status" value="1"/>
</dbReference>
<dbReference type="Pfam" id="PF00320">
    <property type="entry name" value="GATA"/>
    <property type="match status" value="1"/>
</dbReference>
<dbReference type="InterPro" id="IPR013088">
    <property type="entry name" value="Znf_NHR/GATA"/>
</dbReference>
<organism evidence="9 10">
    <name type="scientific">Paracoccidioides brasiliensis</name>
    <dbReference type="NCBI Taxonomy" id="121759"/>
    <lineage>
        <taxon>Eukaryota</taxon>
        <taxon>Fungi</taxon>
        <taxon>Dikarya</taxon>
        <taxon>Ascomycota</taxon>
        <taxon>Pezizomycotina</taxon>
        <taxon>Eurotiomycetes</taxon>
        <taxon>Eurotiomycetidae</taxon>
        <taxon>Onygenales</taxon>
        <taxon>Ajellomycetaceae</taxon>
        <taxon>Paracoccidioides</taxon>
    </lineage>
</organism>
<keyword evidence="2 6" id="KW-0863">Zinc-finger</keyword>
<dbReference type="InterPro" id="IPR000679">
    <property type="entry name" value="Znf_GATA"/>
</dbReference>
<dbReference type="VEuPathDB" id="FungiDB:PABG_05830"/>
<dbReference type="CDD" id="cd00202">
    <property type="entry name" value="ZnF_GATA"/>
    <property type="match status" value="1"/>
</dbReference>
<proteinExistence type="predicted"/>
<feature type="compositionally biased region" description="Low complexity" evidence="7">
    <location>
        <begin position="137"/>
        <end position="152"/>
    </location>
</feature>
<evidence type="ECO:0000256" key="5">
    <source>
        <dbReference type="ARBA" id="ARBA00023163"/>
    </source>
</evidence>
<gene>
    <name evidence="9" type="ORF">ACO22_04176</name>
</gene>
<name>A0A1D2JDZ8_PARBR</name>
<keyword evidence="3" id="KW-0862">Zinc</keyword>
<feature type="compositionally biased region" description="Basic and acidic residues" evidence="7">
    <location>
        <begin position="487"/>
        <end position="497"/>
    </location>
</feature>
<dbReference type="VEuPathDB" id="FungiDB:PADG_12050"/>
<sequence>MGTVESARDWSDHRVSSPLANPHQSSGQDVESIREPRDNYHIGNASRELLPSIAHLDLENSGRAVGRASADTRRPGEEKDQRPHNQPLYIPQRQSLPSIHEALGSAPFGLPSASSSAKPGTLPTSISPSIARPALDGPSGPSNPFSSGPGSFLRDNPFAAHQTLQRGQTQTEASPSSLASIHSHESRNPSILSLSSGKSPTQSSKDGAPSLSNSQSSVYELVGASSAGPMSSPTNYTTPYPPTAPYGSQFLNGSSSLPYSSGSYDMRASWKQHAIDPARMEDVQSTRSSAGPGSHLDSGKRHLEGYDVEVVFNEIIERSSAAIEFARHFSAKAHQNNRSVPAAGSMPQLSEIDELAQIIRKSAEALDKIQCYVVEQTLAEQQAEQRAQTTVYQRRGPYNDDQAAVYREGFKGGGGGFAGGDSKKRRGKAAPPGRCHSCNRAETPEWRRGPDGARTLCNACGLHYAKLTRKLAGSKPSSLGSNLRPKSGADPRSPTEL</sequence>
<dbReference type="PROSITE" id="PS50114">
    <property type="entry name" value="GATA_ZN_FINGER_2"/>
    <property type="match status" value="1"/>
</dbReference>
<comment type="caution">
    <text evidence="9">The sequence shown here is derived from an EMBL/GenBank/DDBJ whole genome shotgun (WGS) entry which is preliminary data.</text>
</comment>
<dbReference type="GO" id="GO:0043565">
    <property type="term" value="F:sequence-specific DNA binding"/>
    <property type="evidence" value="ECO:0007669"/>
    <property type="project" value="InterPro"/>
</dbReference>
<feature type="region of interest" description="Disordered" evidence="7">
    <location>
        <begin position="473"/>
        <end position="497"/>
    </location>
</feature>
<evidence type="ECO:0000256" key="1">
    <source>
        <dbReference type="ARBA" id="ARBA00022723"/>
    </source>
</evidence>
<dbReference type="GO" id="GO:0008270">
    <property type="term" value="F:zinc ion binding"/>
    <property type="evidence" value="ECO:0007669"/>
    <property type="project" value="UniProtKB-KW"/>
</dbReference>
<feature type="compositionally biased region" description="Basic and acidic residues" evidence="7">
    <location>
        <begin position="70"/>
        <end position="83"/>
    </location>
</feature>
<feature type="domain" description="GATA-type" evidence="8">
    <location>
        <begin position="434"/>
        <end position="464"/>
    </location>
</feature>
<dbReference type="AlphaFoldDB" id="A0A1D2JDZ8"/>
<keyword evidence="1" id="KW-0479">Metal-binding</keyword>
<dbReference type="SUPFAM" id="SSF57716">
    <property type="entry name" value="Glucocorticoid receptor-like (DNA-binding domain)"/>
    <property type="match status" value="1"/>
</dbReference>
<evidence type="ECO:0000256" key="2">
    <source>
        <dbReference type="ARBA" id="ARBA00022771"/>
    </source>
</evidence>
<accession>A0A1D2JDZ8</accession>
<feature type="compositionally biased region" description="Polar residues" evidence="7">
    <location>
        <begin position="112"/>
        <end position="128"/>
    </location>
</feature>
<reference evidence="9 10" key="1">
    <citation type="submission" date="2016-06" db="EMBL/GenBank/DDBJ databases">
        <authorList>
            <person name="Kjaerup R.B."/>
            <person name="Dalgaard T.S."/>
            <person name="Juul-Madsen H.R."/>
        </authorList>
    </citation>
    <scope>NUCLEOTIDE SEQUENCE [LARGE SCALE GENOMIC DNA]</scope>
    <source>
        <strain evidence="9 10">Pb300</strain>
    </source>
</reference>
<evidence type="ECO:0000313" key="9">
    <source>
        <dbReference type="EMBL" id="ODH27542.1"/>
    </source>
</evidence>
<dbReference type="PROSITE" id="PS00344">
    <property type="entry name" value="GATA_ZN_FINGER_1"/>
    <property type="match status" value="1"/>
</dbReference>
<dbReference type="Gene3D" id="3.30.50.10">
    <property type="entry name" value="Erythroid Transcription Factor GATA-1, subunit A"/>
    <property type="match status" value="1"/>
</dbReference>
<feature type="region of interest" description="Disordered" evidence="7">
    <location>
        <begin position="59"/>
        <end position="215"/>
    </location>
</feature>
<feature type="compositionally biased region" description="Polar residues" evidence="7">
    <location>
        <begin position="162"/>
        <end position="180"/>
    </location>
</feature>
<dbReference type="GO" id="GO:0006355">
    <property type="term" value="P:regulation of DNA-templated transcription"/>
    <property type="evidence" value="ECO:0007669"/>
    <property type="project" value="InterPro"/>
</dbReference>